<evidence type="ECO:0000313" key="3">
    <source>
        <dbReference type="Proteomes" id="UP000515955"/>
    </source>
</evidence>
<dbReference type="InterPro" id="IPR007404">
    <property type="entry name" value="YdjM-like"/>
</dbReference>
<feature type="transmembrane region" description="Helical" evidence="1">
    <location>
        <begin position="100"/>
        <end position="119"/>
    </location>
</feature>
<protein>
    <submittedName>
        <fullName evidence="2">Metal-dependent hydrolase</fullName>
    </submittedName>
</protein>
<gene>
    <name evidence="2" type="ORF">H9L12_02440</name>
</gene>
<name>A0A7G9SCA7_9SPHN</name>
<dbReference type="GO" id="GO:0016787">
    <property type="term" value="F:hydrolase activity"/>
    <property type="evidence" value="ECO:0007669"/>
    <property type="project" value="UniProtKB-KW"/>
</dbReference>
<accession>A0A7G9SCA7</accession>
<feature type="transmembrane region" description="Helical" evidence="1">
    <location>
        <begin position="139"/>
        <end position="159"/>
    </location>
</feature>
<evidence type="ECO:0000256" key="1">
    <source>
        <dbReference type="SAM" id="Phobius"/>
    </source>
</evidence>
<keyword evidence="1" id="KW-0812">Transmembrane</keyword>
<keyword evidence="1" id="KW-0472">Membrane</keyword>
<keyword evidence="1" id="KW-1133">Transmembrane helix</keyword>
<organism evidence="2 3">
    <name type="scientific">Sphingomonas rhizophila</name>
    <dbReference type="NCBI Taxonomy" id="2071607"/>
    <lineage>
        <taxon>Bacteria</taxon>
        <taxon>Pseudomonadati</taxon>
        <taxon>Pseudomonadota</taxon>
        <taxon>Alphaproteobacteria</taxon>
        <taxon>Sphingomonadales</taxon>
        <taxon>Sphingomonadaceae</taxon>
        <taxon>Sphingomonas</taxon>
    </lineage>
</organism>
<dbReference type="RefSeq" id="WP_187542473.1">
    <property type="nucleotide sequence ID" value="NZ_CP060717.1"/>
</dbReference>
<dbReference type="PANTHER" id="PTHR40031:SF1">
    <property type="entry name" value="MEMBRANE-BOUND METAL-DEPENDENT HYDROLASE"/>
    <property type="match status" value="1"/>
</dbReference>
<dbReference type="PANTHER" id="PTHR40031">
    <property type="entry name" value="HYPOTHETICAL MEMBRANE SPANNING PROTEIN"/>
    <property type="match status" value="1"/>
</dbReference>
<dbReference type="EMBL" id="CP060717">
    <property type="protein sequence ID" value="QNN65482.1"/>
    <property type="molecule type" value="Genomic_DNA"/>
</dbReference>
<proteinExistence type="predicted"/>
<keyword evidence="2" id="KW-0378">Hydrolase</keyword>
<feature type="transmembrane region" description="Helical" evidence="1">
    <location>
        <begin position="171"/>
        <end position="193"/>
    </location>
</feature>
<dbReference type="AlphaFoldDB" id="A0A7G9SCA7"/>
<reference evidence="2 3" key="1">
    <citation type="submission" date="2020-08" db="EMBL/GenBank/DDBJ databases">
        <title>Genome sequence of Sphingomonas rhizophila KACC 19189T.</title>
        <authorList>
            <person name="Hyun D.-W."/>
            <person name="Bae J.-W."/>
        </authorList>
    </citation>
    <scope>NUCLEOTIDE SEQUENCE [LARGE SCALE GENOMIC DNA]</scope>
    <source>
        <strain evidence="2 3">KACC 19189</strain>
    </source>
</reference>
<evidence type="ECO:0000313" key="2">
    <source>
        <dbReference type="EMBL" id="QNN65482.1"/>
    </source>
</evidence>
<sequence>MDNFTHSLAGWALGQAGLKTKTRKGLAALILGANMPDLDVFVSGGFPWEPLAIHRGFTHSLIGGIIVLPPVLFGFLMLLDRWQERRGKPFKSGLALHKGWLLALCNLGVLTHPLLDLQTTYAVQLFTPFSGEWWHSDTLFIIDVWVWTLLAGSIAWSRWREKRGREWKRPVQAAIGIFLAYLGLNSAITVSAVNSLPEVATCDAPTIAFASPPPAWSWRRDVAWRYASARPPESWFVYNRAHYAPFSGWSKREAECSGRPDHMADPVVQKAIRNDPSLKRFLAWSVMPVASIERGRCEARVTIADYRYGDPDRGTSRINRETVVPIAGPGC</sequence>
<dbReference type="Pfam" id="PF04307">
    <property type="entry name" value="YdjM"/>
    <property type="match status" value="1"/>
</dbReference>
<dbReference type="KEGG" id="srhi:H9L12_02440"/>
<dbReference type="Proteomes" id="UP000515955">
    <property type="component" value="Chromosome"/>
</dbReference>
<dbReference type="InterPro" id="IPR053170">
    <property type="entry name" value="Transcription_regulator"/>
</dbReference>
<keyword evidence="3" id="KW-1185">Reference proteome</keyword>
<feature type="transmembrane region" description="Helical" evidence="1">
    <location>
        <begin position="57"/>
        <end position="79"/>
    </location>
</feature>